<feature type="compositionally biased region" description="Polar residues" evidence="1">
    <location>
        <begin position="648"/>
        <end position="658"/>
    </location>
</feature>
<comment type="caution">
    <text evidence="4">The sequence shown here is derived from an EMBL/GenBank/DDBJ whole genome shotgun (WGS) entry which is preliminary data.</text>
</comment>
<keyword evidence="5" id="KW-1185">Reference proteome</keyword>
<protein>
    <recommendedName>
        <fullName evidence="6">Vegetative incompatibility protein HET-E-1</fullName>
    </recommendedName>
</protein>
<evidence type="ECO:0008006" key="6">
    <source>
        <dbReference type="Google" id="ProtNLM"/>
    </source>
</evidence>
<name>A0AAD7XCR0_9APHY</name>
<evidence type="ECO:0000313" key="4">
    <source>
        <dbReference type="EMBL" id="KAJ8483418.1"/>
    </source>
</evidence>
<evidence type="ECO:0000256" key="1">
    <source>
        <dbReference type="SAM" id="MobiDB-lite"/>
    </source>
</evidence>
<dbReference type="EMBL" id="JAPEVG010000094">
    <property type="protein sequence ID" value="KAJ8483418.1"/>
    <property type="molecule type" value="Genomic_DNA"/>
</dbReference>
<dbReference type="PANTHER" id="PTHR10622">
    <property type="entry name" value="HET DOMAIN-CONTAINING PROTEIN"/>
    <property type="match status" value="1"/>
</dbReference>
<feature type="domain" description="DUF8212" evidence="3">
    <location>
        <begin position="227"/>
        <end position="378"/>
    </location>
</feature>
<proteinExistence type="predicted"/>
<accession>A0AAD7XCR0</accession>
<dbReference type="PANTHER" id="PTHR10622:SF10">
    <property type="entry name" value="HET DOMAIN-CONTAINING PROTEIN"/>
    <property type="match status" value="1"/>
</dbReference>
<feature type="domain" description="Heterokaryon incompatibility" evidence="2">
    <location>
        <begin position="23"/>
        <end position="113"/>
    </location>
</feature>
<dbReference type="AlphaFoldDB" id="A0AAD7XCR0"/>
<reference evidence="4" key="1">
    <citation type="submission" date="2022-11" db="EMBL/GenBank/DDBJ databases">
        <title>Genome Sequence of Cubamyces cubensis.</title>
        <authorList>
            <person name="Buettner E."/>
        </authorList>
    </citation>
    <scope>NUCLEOTIDE SEQUENCE</scope>
    <source>
        <strain evidence="4">MPL-01</strain>
    </source>
</reference>
<dbReference type="Pfam" id="PF06985">
    <property type="entry name" value="HET"/>
    <property type="match status" value="1"/>
</dbReference>
<dbReference type="InterPro" id="IPR010730">
    <property type="entry name" value="HET"/>
</dbReference>
<evidence type="ECO:0000259" key="3">
    <source>
        <dbReference type="Pfam" id="PF26640"/>
    </source>
</evidence>
<evidence type="ECO:0000259" key="2">
    <source>
        <dbReference type="Pfam" id="PF06985"/>
    </source>
</evidence>
<organism evidence="4 5">
    <name type="scientific">Trametes cubensis</name>
    <dbReference type="NCBI Taxonomy" id="1111947"/>
    <lineage>
        <taxon>Eukaryota</taxon>
        <taxon>Fungi</taxon>
        <taxon>Dikarya</taxon>
        <taxon>Basidiomycota</taxon>
        <taxon>Agaricomycotina</taxon>
        <taxon>Agaricomycetes</taxon>
        <taxon>Polyporales</taxon>
        <taxon>Polyporaceae</taxon>
        <taxon>Trametes</taxon>
    </lineage>
</organism>
<dbReference type="Proteomes" id="UP001215151">
    <property type="component" value="Unassembled WGS sequence"/>
</dbReference>
<dbReference type="Pfam" id="PF26640">
    <property type="entry name" value="DUF8212"/>
    <property type="match status" value="1"/>
</dbReference>
<feature type="region of interest" description="Disordered" evidence="1">
    <location>
        <begin position="639"/>
        <end position="658"/>
    </location>
</feature>
<sequence length="658" mass="74173">MRLLNTKSARVVLFPNPDDLPPYAILSHVWQQHEQSFQDVEALRDDPDRFSLLPEKIRRFCQFAQREGFEWIWIDTCCIDKTSSAELSEAINSMYRWYSEAVICYVYLHDVSTRPTTIAFEDRFSSSVWFTRGWTLQELVAPLSVAFLADDWKLLGTKEQWALLLERRTGVDRNVLTCATFLDDVSVARRMSWAAGRRTTRPEDRAYSLMGLFGVHMTTIYGEGEAKAFRRLQEEILKQCAPDQSIFAWGSFNLYDVTMLRLHHNQSSSNNAVLTDFGEGSAKAQARVLLAPSPDSFQNARDIVSLTQDEFNQILGTDISIPPPDIRISGSVILITLPLVPIHLWHPDIINLALLACRHTNHPGSLYCLYLTKEKGPASTEPFSVGAYTPTEAWMEADDGQYGPWFGYERGGLVNNTLASDLAEVHVPTIYILNSPGRSTIRKEVSHPCSVSLARSFCMAQLPERGGPSSSHAEPLYRLCFPRYHMDSHHITLQSSSAPSTLADGQEVDIFFEPGNTEIVISCKLPAEIIWLPSRPQPPVERRVLIKLEIGVVCACYSLNPFWIKAAWRNGHIEHEDVEDSAQDSTWQDLSRIASVIDAQGMDNRPGRPAETLPFHNRQLLSCVEGHWHLPHDMAPLGTRSEFRANESAGTSTVSKRN</sequence>
<evidence type="ECO:0000313" key="5">
    <source>
        <dbReference type="Proteomes" id="UP001215151"/>
    </source>
</evidence>
<gene>
    <name evidence="4" type="ORF">ONZ51_g4722</name>
</gene>
<dbReference type="InterPro" id="IPR058525">
    <property type="entry name" value="DUF8212"/>
</dbReference>